<keyword evidence="1" id="KW-0732">Signal</keyword>
<sequence length="234" mass="25609">MVTTDRLYRALLIIALVPVFAVVHAQTPTTPVSAAAPATGEGWLLPGTFTQGTSLAALEARFGADNVRRVTPDADAHACEAILFPDDPERRAHAFFYDCEKLDQLRSIEIRDRQSRWRGKGGVHVGMSFDELRARNGKPFGFSGFDQDGRGAVHDQWSPATEDDATLGKLDVEEGDRMYFDVTLGVRADVSASARRIVPRDEYIASGDSRIPQLAPLLEVTGFGASTSLDDEWD</sequence>
<organism evidence="2 3">
    <name type="scientific">Thermomonas carbonis</name>
    <dbReference type="NCBI Taxonomy" id="1463158"/>
    <lineage>
        <taxon>Bacteria</taxon>
        <taxon>Pseudomonadati</taxon>
        <taxon>Pseudomonadota</taxon>
        <taxon>Gammaproteobacteria</taxon>
        <taxon>Lysobacterales</taxon>
        <taxon>Lysobacteraceae</taxon>
        <taxon>Thermomonas</taxon>
    </lineage>
</organism>
<evidence type="ECO:0000313" key="2">
    <source>
        <dbReference type="EMBL" id="QNN68965.1"/>
    </source>
</evidence>
<evidence type="ECO:0000256" key="1">
    <source>
        <dbReference type="SAM" id="SignalP"/>
    </source>
</evidence>
<name>A0A7G9SM90_9GAMM</name>
<dbReference type="AlphaFoldDB" id="A0A7G9SM90"/>
<protein>
    <submittedName>
        <fullName evidence="2">Uncharacterized protein</fullName>
    </submittedName>
</protein>
<proteinExistence type="predicted"/>
<dbReference type="KEGG" id="tcn:H9L16_09520"/>
<reference evidence="2 3" key="1">
    <citation type="submission" date="2020-08" db="EMBL/GenBank/DDBJ databases">
        <title>Genome sequence of Thermomonas carbonis KCTC 42013T.</title>
        <authorList>
            <person name="Hyun D.-W."/>
            <person name="Bae J.-W."/>
        </authorList>
    </citation>
    <scope>NUCLEOTIDE SEQUENCE [LARGE SCALE GENOMIC DNA]</scope>
    <source>
        <strain evidence="2 3">KCTC 42013</strain>
    </source>
</reference>
<feature type="chain" id="PRO_5028991357" evidence="1">
    <location>
        <begin position="26"/>
        <end position="234"/>
    </location>
</feature>
<dbReference type="RefSeq" id="WP_187551488.1">
    <property type="nucleotide sequence ID" value="NZ_BMZL01000002.1"/>
</dbReference>
<keyword evidence="3" id="KW-1185">Reference proteome</keyword>
<dbReference type="Proteomes" id="UP000515804">
    <property type="component" value="Chromosome"/>
</dbReference>
<evidence type="ECO:0000313" key="3">
    <source>
        <dbReference type="Proteomes" id="UP000515804"/>
    </source>
</evidence>
<dbReference type="EMBL" id="CP060719">
    <property type="protein sequence ID" value="QNN68965.1"/>
    <property type="molecule type" value="Genomic_DNA"/>
</dbReference>
<gene>
    <name evidence="2" type="ORF">H9L16_09520</name>
</gene>
<accession>A0A7G9SM90</accession>
<feature type="signal peptide" evidence="1">
    <location>
        <begin position="1"/>
        <end position="25"/>
    </location>
</feature>